<geneLocation type="mitochondrion" evidence="5"/>
<dbReference type="Gene3D" id="3.90.1170.10">
    <property type="entry name" value="Ribosomal protein L10e/L16"/>
    <property type="match status" value="1"/>
</dbReference>
<dbReference type="PANTHER" id="PTHR12220:SF13">
    <property type="entry name" value="LARGE RIBOSOMAL SUBUNIT PROTEIN UL16M"/>
    <property type="match status" value="1"/>
</dbReference>
<accession>A0A4D6C5A2</accession>
<dbReference type="InterPro" id="IPR020798">
    <property type="entry name" value="Ribosomal_uL16_CS"/>
</dbReference>
<evidence type="ECO:0000256" key="2">
    <source>
        <dbReference type="ARBA" id="ARBA00022980"/>
    </source>
</evidence>
<dbReference type="GO" id="GO:0006412">
    <property type="term" value="P:translation"/>
    <property type="evidence" value="ECO:0007669"/>
    <property type="project" value="InterPro"/>
</dbReference>
<dbReference type="PRINTS" id="PR00060">
    <property type="entry name" value="RIBOSOMALL16"/>
</dbReference>
<reference evidence="5" key="1">
    <citation type="journal article" date="2019" name="Genome Biol. Evol.">
        <title>Tracing the Evolution of the Plastome and Mitogenome in the Chloropicophyceae Uncovered Convergent tRNA Gene Losses and a Variant Plastid Genetic Code.</title>
        <authorList>
            <person name="Turmel M."/>
            <person name="Dos Santos A.L."/>
            <person name="Otis C."/>
            <person name="Sergerie R."/>
            <person name="Lemieux C."/>
        </authorList>
    </citation>
    <scope>NUCLEOTIDE SEQUENCE</scope>
</reference>
<evidence type="ECO:0000256" key="1">
    <source>
        <dbReference type="ARBA" id="ARBA00008931"/>
    </source>
</evidence>
<keyword evidence="5" id="KW-0496">Mitochondrion</keyword>
<dbReference type="SUPFAM" id="SSF54686">
    <property type="entry name" value="Ribosomal protein L16p/L10e"/>
    <property type="match status" value="1"/>
</dbReference>
<dbReference type="PROSITE" id="PS00701">
    <property type="entry name" value="RIBOSOMAL_L16_2"/>
    <property type="match status" value="1"/>
</dbReference>
<dbReference type="CDD" id="cd01433">
    <property type="entry name" value="Ribosomal_L16_L10e"/>
    <property type="match status" value="1"/>
</dbReference>
<proteinExistence type="inferred from homology"/>
<comment type="similarity">
    <text evidence="1 4">Belongs to the universal ribosomal protein uL16 family.</text>
</comment>
<protein>
    <submittedName>
        <fullName evidence="5">Ribosomal protein L16</fullName>
    </submittedName>
</protein>
<sequence>MLMPKRTKYRKVFKRFKKNPTKFRNPKTRLSFGSVGLRATSAGVLSARAIEATRRSITRTLKRSGQVYTCVFPDKPITRKPSEVRMGRGKGSVDFWAAYVAPGFVLFEVDGVDPSLAAQALKLGSYKLKISTQVVHAQPHFNN</sequence>
<evidence type="ECO:0000313" key="5">
    <source>
        <dbReference type="EMBL" id="QBX98882.1"/>
    </source>
</evidence>
<organism evidence="5">
    <name type="scientific">Chloroparvula sp. RCC4572</name>
    <dbReference type="NCBI Taxonomy" id="2565274"/>
    <lineage>
        <taxon>Eukaryota</taxon>
        <taxon>Viridiplantae</taxon>
        <taxon>Chlorophyta</taxon>
        <taxon>Chloropicophyceae</taxon>
        <taxon>Chloropicales</taxon>
        <taxon>Chloropicaceae</taxon>
        <taxon>Chloroparvula</taxon>
    </lineage>
</organism>
<keyword evidence="3 4" id="KW-0687">Ribonucleoprotein</keyword>
<dbReference type="GO" id="GO:0019843">
    <property type="term" value="F:rRNA binding"/>
    <property type="evidence" value="ECO:0007669"/>
    <property type="project" value="InterPro"/>
</dbReference>
<dbReference type="EMBL" id="MK086010">
    <property type="protein sequence ID" value="QBX98882.1"/>
    <property type="molecule type" value="Genomic_DNA"/>
</dbReference>
<dbReference type="InterPro" id="IPR016180">
    <property type="entry name" value="Ribosomal_uL16_dom"/>
</dbReference>
<dbReference type="InterPro" id="IPR036920">
    <property type="entry name" value="Ribosomal_uL16_sf"/>
</dbReference>
<gene>
    <name evidence="5" type="primary">rpl16</name>
</gene>
<keyword evidence="2 4" id="KW-0689">Ribosomal protein</keyword>
<dbReference type="GO" id="GO:1990904">
    <property type="term" value="C:ribonucleoprotein complex"/>
    <property type="evidence" value="ECO:0007669"/>
    <property type="project" value="UniProtKB-KW"/>
</dbReference>
<dbReference type="Pfam" id="PF00252">
    <property type="entry name" value="Ribosomal_L16"/>
    <property type="match status" value="1"/>
</dbReference>
<dbReference type="InterPro" id="IPR047873">
    <property type="entry name" value="Ribosomal_uL16"/>
</dbReference>
<dbReference type="AlphaFoldDB" id="A0A4D6C5A2"/>
<name>A0A4D6C5A2_9CHLO</name>
<evidence type="ECO:0000256" key="3">
    <source>
        <dbReference type="ARBA" id="ARBA00023274"/>
    </source>
</evidence>
<evidence type="ECO:0000256" key="4">
    <source>
        <dbReference type="RuleBase" id="RU004413"/>
    </source>
</evidence>
<dbReference type="InterPro" id="IPR000114">
    <property type="entry name" value="Ribosomal_uL16_bact-type"/>
</dbReference>
<dbReference type="PANTHER" id="PTHR12220">
    <property type="entry name" value="50S/60S RIBOSOMAL PROTEIN L16"/>
    <property type="match status" value="1"/>
</dbReference>
<dbReference type="GO" id="GO:0003735">
    <property type="term" value="F:structural constituent of ribosome"/>
    <property type="evidence" value="ECO:0007669"/>
    <property type="project" value="InterPro"/>
</dbReference>
<dbReference type="NCBIfam" id="TIGR01164">
    <property type="entry name" value="rplP_bact"/>
    <property type="match status" value="1"/>
</dbReference>
<dbReference type="GO" id="GO:0005840">
    <property type="term" value="C:ribosome"/>
    <property type="evidence" value="ECO:0007669"/>
    <property type="project" value="UniProtKB-KW"/>
</dbReference>